<dbReference type="GO" id="GO:0036381">
    <property type="term" value="F:pyridoxal 5'-phosphate synthase (glutamine hydrolysing) activity"/>
    <property type="evidence" value="ECO:0007669"/>
    <property type="project" value="UniProtKB-UniRule"/>
</dbReference>
<dbReference type="EC" id="4.3.3.6" evidence="2"/>
<dbReference type="Proteomes" id="UP000246004">
    <property type="component" value="Unassembled WGS sequence"/>
</dbReference>
<dbReference type="GO" id="GO:0016740">
    <property type="term" value="F:transferase activity"/>
    <property type="evidence" value="ECO:0007669"/>
    <property type="project" value="UniProtKB-KW"/>
</dbReference>
<reference evidence="5 7" key="2">
    <citation type="journal article" date="2017" name="BMC Genomics">
        <title>Genomic analysis of methanogenic archaea reveals a shift towards energy conservation.</title>
        <authorList>
            <person name="Gilmore S.P."/>
            <person name="Henske J.K."/>
            <person name="Sexton J.A."/>
            <person name="Solomon K.V."/>
            <person name="Seppala S."/>
            <person name="Yoo J.I."/>
            <person name="Huyett L.M."/>
            <person name="Pressman A."/>
            <person name="Cogan J.Z."/>
            <person name="Kivenson V."/>
            <person name="Peng X."/>
            <person name="Tan Y."/>
            <person name="Valentine D.L."/>
            <person name="O'Malley M.A."/>
        </authorList>
    </citation>
    <scope>NUCLEOTIDE SEQUENCE [LARGE SCALE GENOMIC DNA]</scope>
    <source>
        <strain evidence="5 7">1R-7</strain>
    </source>
</reference>
<dbReference type="OrthoDB" id="26717at2157"/>
<protein>
    <recommendedName>
        <fullName evidence="2">Pyridoxal 5'-phosphate synthase subunit PdxT</fullName>
        <ecNumber evidence="2">4.3.3.6</ecNumber>
    </recommendedName>
    <alternativeName>
        <fullName evidence="2">Pdx2</fullName>
    </alternativeName>
    <alternativeName>
        <fullName evidence="2">Pyridoxal 5'-phosphate synthase glutaminase subunit</fullName>
        <ecNumber evidence="2">3.5.1.2</ecNumber>
    </alternativeName>
</protein>
<keyword evidence="2" id="KW-0663">Pyridoxal phosphate</keyword>
<comment type="similarity">
    <text evidence="2">Belongs to the glutaminase PdxT/SNO family.</text>
</comment>
<feature type="active site" description="Charge relay system" evidence="2 3">
    <location>
        <position position="172"/>
    </location>
</feature>
<dbReference type="PIRSF" id="PIRSF005639">
    <property type="entry name" value="Glut_amidoT_SNO"/>
    <property type="match status" value="1"/>
</dbReference>
<dbReference type="Proteomes" id="UP000217528">
    <property type="component" value="Unassembled WGS sequence"/>
</dbReference>
<dbReference type="UniPathway" id="UPA00245"/>
<feature type="binding site" evidence="2 4">
    <location>
        <begin position="53"/>
        <end position="55"/>
    </location>
    <ligand>
        <name>L-glutamine</name>
        <dbReference type="ChEBI" id="CHEBI:58359"/>
    </ligand>
</feature>
<reference evidence="6 8" key="1">
    <citation type="submission" date="2016-04" db="EMBL/GenBank/DDBJ databases">
        <title>Genome sequence of Methanosphaera cuniculi DSM 4103.</title>
        <authorList>
            <person name="Poehlein A."/>
            <person name="Seedorf H."/>
            <person name="Daniel R."/>
        </authorList>
    </citation>
    <scope>NUCLEOTIDE SEQUENCE [LARGE SCALE GENOMIC DNA]</scope>
    <source>
        <strain evidence="6 8">DSM 4103</strain>
    </source>
</reference>
<sequence length="192" mass="21699">MITIGILNLQGDVEEHQIITQKAFKDMNIEGKTKLINILDDIKDCDALIISGGESSTIGMHLEKTGLLNYIKESKIPVLGTCAGLVLLSSKTKRDQILLELLDVEVKRNGFGRQRMSFEAEIDFDGEKYPGIFIRAPYIENVPDDVEVLSTYDDKIIAIKKDQYMAIAFHPELTDNTLIHQKFIQEVQRCVE</sequence>
<dbReference type="Gene3D" id="3.40.50.880">
    <property type="match status" value="1"/>
</dbReference>
<organism evidence="5 7">
    <name type="scientific">Methanosphaera cuniculi</name>
    <dbReference type="NCBI Taxonomy" id="1077256"/>
    <lineage>
        <taxon>Archaea</taxon>
        <taxon>Methanobacteriati</taxon>
        <taxon>Methanobacteriota</taxon>
        <taxon>Methanomada group</taxon>
        <taxon>Methanobacteria</taxon>
        <taxon>Methanobacteriales</taxon>
        <taxon>Methanobacteriaceae</taxon>
        <taxon>Methanosphaera</taxon>
    </lineage>
</organism>
<dbReference type="EMBL" id="LWMS01000004">
    <property type="protein sequence ID" value="PWL08942.1"/>
    <property type="molecule type" value="Genomic_DNA"/>
</dbReference>
<evidence type="ECO:0000313" key="6">
    <source>
        <dbReference type="EMBL" id="PWL08942.1"/>
    </source>
</evidence>
<comment type="subunit">
    <text evidence="2">In the presence of PdxS, forms a dodecamer of heterodimers. Only shows activity in the heterodimer.</text>
</comment>
<dbReference type="Pfam" id="PF01174">
    <property type="entry name" value="SNO"/>
    <property type="match status" value="1"/>
</dbReference>
<dbReference type="EC" id="3.5.1.2" evidence="2"/>
<evidence type="ECO:0000256" key="3">
    <source>
        <dbReference type="PIRSR" id="PIRSR005639-1"/>
    </source>
</evidence>
<evidence type="ECO:0000313" key="8">
    <source>
        <dbReference type="Proteomes" id="UP000246004"/>
    </source>
</evidence>
<evidence type="ECO:0000256" key="4">
    <source>
        <dbReference type="PIRSR" id="PIRSR005639-2"/>
    </source>
</evidence>
<comment type="caution">
    <text evidence="5">The sequence shown here is derived from an EMBL/GenBank/DDBJ whole genome shotgun (WGS) entry which is preliminary data.</text>
</comment>
<evidence type="ECO:0000256" key="1">
    <source>
        <dbReference type="ARBA" id="ARBA00022962"/>
    </source>
</evidence>
<evidence type="ECO:0000313" key="7">
    <source>
        <dbReference type="Proteomes" id="UP000217528"/>
    </source>
</evidence>
<dbReference type="AlphaFoldDB" id="A0A2A2HEH5"/>
<comment type="pathway">
    <text evidence="2">Cofactor biosynthesis; pyridoxal 5'-phosphate biosynthesis.</text>
</comment>
<dbReference type="PANTHER" id="PTHR31559:SF0">
    <property type="entry name" value="PYRIDOXAL 5'-PHOSPHATE SYNTHASE SUBUNIT SNO1-RELATED"/>
    <property type="match status" value="1"/>
</dbReference>
<dbReference type="GO" id="GO:0005829">
    <property type="term" value="C:cytosol"/>
    <property type="evidence" value="ECO:0007669"/>
    <property type="project" value="TreeGrafter"/>
</dbReference>
<dbReference type="RefSeq" id="WP_095608344.1">
    <property type="nucleotide sequence ID" value="NZ_CAUHCB010000001.1"/>
</dbReference>
<dbReference type="PROSITE" id="PS51273">
    <property type="entry name" value="GATASE_TYPE_1"/>
    <property type="match status" value="1"/>
</dbReference>
<comment type="function">
    <text evidence="2">Catalyzes the hydrolysis of glutamine to glutamate and ammonia as part of the biosynthesis of pyridoxal 5'-phosphate. The resulting ammonia molecule is channeled to the active site of PdxS.</text>
</comment>
<feature type="active site" description="Charge relay system" evidence="2 3">
    <location>
        <position position="170"/>
    </location>
</feature>
<dbReference type="PANTHER" id="PTHR31559">
    <property type="entry name" value="PYRIDOXAL 5'-PHOSPHATE SYNTHASE SUBUNIT SNO"/>
    <property type="match status" value="1"/>
</dbReference>
<keyword evidence="5" id="KW-0808">Transferase</keyword>
<evidence type="ECO:0000256" key="2">
    <source>
        <dbReference type="HAMAP-Rule" id="MF_01615"/>
    </source>
</evidence>
<dbReference type="InterPro" id="IPR029062">
    <property type="entry name" value="Class_I_gatase-like"/>
</dbReference>
<accession>A0A2A2HEH5</accession>
<dbReference type="NCBIfam" id="TIGR03800">
    <property type="entry name" value="PLP_synth_Pdx2"/>
    <property type="match status" value="1"/>
</dbReference>
<proteinExistence type="inferred from homology"/>
<keyword evidence="7" id="KW-1185">Reference proteome</keyword>
<dbReference type="GO" id="GO:0004359">
    <property type="term" value="F:glutaminase activity"/>
    <property type="evidence" value="ECO:0007669"/>
    <property type="project" value="UniProtKB-UniRule"/>
</dbReference>
<keyword evidence="2" id="KW-0456">Lyase</keyword>
<dbReference type="GO" id="GO:0008614">
    <property type="term" value="P:pyridoxine metabolic process"/>
    <property type="evidence" value="ECO:0007669"/>
    <property type="project" value="TreeGrafter"/>
</dbReference>
<comment type="catalytic activity">
    <reaction evidence="2">
        <text>L-glutamine + H2O = L-glutamate + NH4(+)</text>
        <dbReference type="Rhea" id="RHEA:15889"/>
        <dbReference type="ChEBI" id="CHEBI:15377"/>
        <dbReference type="ChEBI" id="CHEBI:28938"/>
        <dbReference type="ChEBI" id="CHEBI:29985"/>
        <dbReference type="ChEBI" id="CHEBI:58359"/>
        <dbReference type="EC" id="3.5.1.2"/>
    </reaction>
</comment>
<dbReference type="GO" id="GO:1903600">
    <property type="term" value="C:glutaminase complex"/>
    <property type="evidence" value="ECO:0007669"/>
    <property type="project" value="TreeGrafter"/>
</dbReference>
<dbReference type="GO" id="GO:0042823">
    <property type="term" value="P:pyridoxal phosphate biosynthetic process"/>
    <property type="evidence" value="ECO:0007669"/>
    <property type="project" value="UniProtKB-UniRule"/>
</dbReference>
<dbReference type="HAMAP" id="MF_01615">
    <property type="entry name" value="PdxT"/>
    <property type="match status" value="1"/>
</dbReference>
<evidence type="ECO:0000313" key="5">
    <source>
        <dbReference type="EMBL" id="PAV07716.1"/>
    </source>
</evidence>
<dbReference type="SUPFAM" id="SSF52317">
    <property type="entry name" value="Class I glutamine amidotransferase-like"/>
    <property type="match status" value="1"/>
</dbReference>
<feature type="binding site" evidence="2 4">
    <location>
        <begin position="134"/>
        <end position="135"/>
    </location>
    <ligand>
        <name>L-glutamine</name>
        <dbReference type="ChEBI" id="CHEBI:58359"/>
    </ligand>
</feature>
<dbReference type="InterPro" id="IPR002161">
    <property type="entry name" value="PdxT/SNO"/>
</dbReference>
<keyword evidence="2" id="KW-0378">Hydrolase</keyword>
<keyword evidence="1 2" id="KW-0315">Glutamine amidotransferase</keyword>
<feature type="binding site" evidence="2 4">
    <location>
        <position position="108"/>
    </location>
    <ligand>
        <name>L-glutamine</name>
        <dbReference type="ChEBI" id="CHEBI:58359"/>
    </ligand>
</feature>
<dbReference type="EMBL" id="LMVN01000009">
    <property type="protein sequence ID" value="PAV07716.1"/>
    <property type="molecule type" value="Genomic_DNA"/>
</dbReference>
<comment type="catalytic activity">
    <reaction evidence="2">
        <text>aldehydo-D-ribose 5-phosphate + D-glyceraldehyde 3-phosphate + L-glutamine = pyridoxal 5'-phosphate + L-glutamate + phosphate + 3 H2O + H(+)</text>
        <dbReference type="Rhea" id="RHEA:31507"/>
        <dbReference type="ChEBI" id="CHEBI:15377"/>
        <dbReference type="ChEBI" id="CHEBI:15378"/>
        <dbReference type="ChEBI" id="CHEBI:29985"/>
        <dbReference type="ChEBI" id="CHEBI:43474"/>
        <dbReference type="ChEBI" id="CHEBI:58273"/>
        <dbReference type="ChEBI" id="CHEBI:58359"/>
        <dbReference type="ChEBI" id="CHEBI:59776"/>
        <dbReference type="ChEBI" id="CHEBI:597326"/>
        <dbReference type="EC" id="4.3.3.6"/>
    </reaction>
</comment>
<name>A0A2A2HEH5_9EURY</name>
<feature type="active site" description="Nucleophile" evidence="2 3">
    <location>
        <position position="82"/>
    </location>
</feature>
<dbReference type="GO" id="GO:0006543">
    <property type="term" value="P:L-glutamine catabolic process"/>
    <property type="evidence" value="ECO:0007669"/>
    <property type="project" value="UniProtKB-UniRule"/>
</dbReference>
<gene>
    <name evidence="2 6" type="primary">pdxT</name>
    <name evidence="5" type="ORF">ASJ82_00855</name>
    <name evidence="6" type="ORF">MSCUN_01510</name>
</gene>
<dbReference type="PROSITE" id="PS51130">
    <property type="entry name" value="PDXT_SNO_2"/>
    <property type="match status" value="1"/>
</dbReference>